<keyword evidence="1" id="KW-0812">Transmembrane</keyword>
<evidence type="ECO:0000313" key="2">
    <source>
        <dbReference type="EMBL" id="SMY05084.1"/>
    </source>
</evidence>
<keyword evidence="1" id="KW-1133">Transmembrane helix</keyword>
<sequence>MTIALILSFALLTAPIAFIKRNEIDPAIRSLTSITEYLLYRVAFKGAFLAALVLTGIFLFIIATENNPTVYIGPLASFSFNTALAIVGGVMLPWLTILAVYAIRQHRSRTA</sequence>
<feature type="transmembrane region" description="Helical" evidence="1">
    <location>
        <begin position="43"/>
        <end position="63"/>
    </location>
</feature>
<reference evidence="2 3" key="1">
    <citation type="submission" date="2017-03" db="EMBL/GenBank/DDBJ databases">
        <authorList>
            <person name="Afonso C.L."/>
            <person name="Miller P.J."/>
            <person name="Scott M.A."/>
            <person name="Spackman E."/>
            <person name="Goraichik I."/>
            <person name="Dimitrov K.M."/>
            <person name="Suarez D.L."/>
            <person name="Swayne D.E."/>
        </authorList>
    </citation>
    <scope>NUCLEOTIDE SEQUENCE [LARGE SCALE GENOMIC DNA]</scope>
    <source>
        <strain evidence="3">8(6)</strain>
    </source>
</reference>
<evidence type="ECO:0000313" key="3">
    <source>
        <dbReference type="Proteomes" id="UP000234300"/>
    </source>
</evidence>
<accession>A0A2H1KZU5</accession>
<feature type="transmembrane region" description="Helical" evidence="1">
    <location>
        <begin position="75"/>
        <end position="103"/>
    </location>
</feature>
<evidence type="ECO:0000256" key="1">
    <source>
        <dbReference type="SAM" id="Phobius"/>
    </source>
</evidence>
<organism evidence="2 3">
    <name type="scientific">Brevibacterium aurantiacum</name>
    <dbReference type="NCBI Taxonomy" id="273384"/>
    <lineage>
        <taxon>Bacteria</taxon>
        <taxon>Bacillati</taxon>
        <taxon>Actinomycetota</taxon>
        <taxon>Actinomycetes</taxon>
        <taxon>Micrococcales</taxon>
        <taxon>Brevibacteriaceae</taxon>
        <taxon>Brevibacterium</taxon>
    </lineage>
</organism>
<proteinExistence type="predicted"/>
<keyword evidence="1" id="KW-0472">Membrane</keyword>
<dbReference type="Proteomes" id="UP000234300">
    <property type="component" value="Unassembled WGS sequence"/>
</dbReference>
<dbReference type="RefSeq" id="WP_101557682.1">
    <property type="nucleotide sequence ID" value="NZ_FXZI01000027.1"/>
</dbReference>
<name>A0A2H1KZU5_BREAU</name>
<dbReference type="EMBL" id="FXZI01000027">
    <property type="protein sequence ID" value="SMY05084.1"/>
    <property type="molecule type" value="Genomic_DNA"/>
</dbReference>
<protein>
    <submittedName>
        <fullName evidence="2">Uncharacterized protein</fullName>
    </submittedName>
</protein>
<dbReference type="AlphaFoldDB" id="A0A2H1KZU5"/>
<gene>
    <name evidence="2" type="ORF">BAURA86_03937</name>
</gene>